<evidence type="ECO:0000256" key="4">
    <source>
        <dbReference type="ARBA" id="ARBA00022723"/>
    </source>
</evidence>
<dbReference type="InterPro" id="IPR001199">
    <property type="entry name" value="Cyt_B5-like_heme/steroid-bd"/>
</dbReference>
<accession>A0AAV8TIS6</accession>
<keyword evidence="5" id="KW-0256">Endoplasmic reticulum</keyword>
<keyword evidence="3" id="KW-0754">Steroid-binding</keyword>
<dbReference type="SUPFAM" id="SSF55856">
    <property type="entry name" value="Cytochrome b5-like heme/steroid binding domain"/>
    <property type="match status" value="1"/>
</dbReference>
<sequence>MGVNSMVMDSIEAYTGLSPTAFFTIAALMVIVYKIVCGMFLGPEDFKKTPREPVNMGNVTEQELRAYDGSDPNKPILVAIKGQIYDVSDSRMLYGPGGPYAMFAGREVSRAFALLSFNPRDFNANLEDLGEAEFAILQDWVDKFEEKYVKVGKLVSVKPNNGDK</sequence>
<keyword evidence="6" id="KW-0408">Iron</keyword>
<comment type="similarity">
    <text evidence="8">Belongs to the cytochrome b5 family. MAPR subfamily.</text>
</comment>
<dbReference type="GO" id="GO:0005783">
    <property type="term" value="C:endoplasmic reticulum"/>
    <property type="evidence" value="ECO:0007669"/>
    <property type="project" value="UniProtKB-SubCell"/>
</dbReference>
<dbReference type="AlphaFoldDB" id="A0AAV8TIS6"/>
<feature type="domain" description="Cytochrome b5 heme-binding" evidence="10">
    <location>
        <begin position="59"/>
        <end position="155"/>
    </location>
</feature>
<keyword evidence="2" id="KW-0349">Heme</keyword>
<name>A0AAV8TIS6_9ROSI</name>
<gene>
    <name evidence="11" type="ORF">K2173_020416</name>
</gene>
<dbReference type="SMART" id="SM01117">
    <property type="entry name" value="Cyt-b5"/>
    <property type="match status" value="1"/>
</dbReference>
<evidence type="ECO:0000313" key="11">
    <source>
        <dbReference type="EMBL" id="KAJ8765900.1"/>
    </source>
</evidence>
<dbReference type="EMBL" id="JAIWQS010000005">
    <property type="protein sequence ID" value="KAJ8765900.1"/>
    <property type="molecule type" value="Genomic_DNA"/>
</dbReference>
<organism evidence="11 12">
    <name type="scientific">Erythroxylum novogranatense</name>
    <dbReference type="NCBI Taxonomy" id="1862640"/>
    <lineage>
        <taxon>Eukaryota</taxon>
        <taxon>Viridiplantae</taxon>
        <taxon>Streptophyta</taxon>
        <taxon>Embryophyta</taxon>
        <taxon>Tracheophyta</taxon>
        <taxon>Spermatophyta</taxon>
        <taxon>Magnoliopsida</taxon>
        <taxon>eudicotyledons</taxon>
        <taxon>Gunneridae</taxon>
        <taxon>Pentapetalae</taxon>
        <taxon>rosids</taxon>
        <taxon>fabids</taxon>
        <taxon>Malpighiales</taxon>
        <taxon>Erythroxylaceae</taxon>
        <taxon>Erythroxylum</taxon>
    </lineage>
</organism>
<evidence type="ECO:0000256" key="1">
    <source>
        <dbReference type="ARBA" id="ARBA00004240"/>
    </source>
</evidence>
<feature type="transmembrane region" description="Helical" evidence="9">
    <location>
        <begin position="20"/>
        <end position="41"/>
    </location>
</feature>
<dbReference type="GO" id="GO:0005496">
    <property type="term" value="F:steroid binding"/>
    <property type="evidence" value="ECO:0007669"/>
    <property type="project" value="UniProtKB-KW"/>
</dbReference>
<dbReference type="PANTHER" id="PTHR10281:SF72">
    <property type="entry name" value="NEUDESIN"/>
    <property type="match status" value="1"/>
</dbReference>
<evidence type="ECO:0000256" key="8">
    <source>
        <dbReference type="ARBA" id="ARBA00038357"/>
    </source>
</evidence>
<evidence type="ECO:0000313" key="12">
    <source>
        <dbReference type="Proteomes" id="UP001159364"/>
    </source>
</evidence>
<dbReference type="InterPro" id="IPR050577">
    <property type="entry name" value="MAPR/NEUFC/NENF-like"/>
</dbReference>
<dbReference type="GO" id="GO:0016020">
    <property type="term" value="C:membrane"/>
    <property type="evidence" value="ECO:0007669"/>
    <property type="project" value="TreeGrafter"/>
</dbReference>
<keyword evidence="9" id="KW-0812">Transmembrane</keyword>
<reference evidence="11 12" key="1">
    <citation type="submission" date="2021-09" db="EMBL/GenBank/DDBJ databases">
        <title>Genomic insights and catalytic innovation underlie evolution of tropane alkaloids biosynthesis.</title>
        <authorList>
            <person name="Wang Y.-J."/>
            <person name="Tian T."/>
            <person name="Huang J.-P."/>
            <person name="Huang S.-X."/>
        </authorList>
    </citation>
    <scope>NUCLEOTIDE SEQUENCE [LARGE SCALE GENOMIC DNA]</scope>
    <source>
        <strain evidence="11">KIB-2018</strain>
        <tissue evidence="11">Leaf</tissue>
    </source>
</reference>
<evidence type="ECO:0000256" key="6">
    <source>
        <dbReference type="ARBA" id="ARBA00023004"/>
    </source>
</evidence>
<dbReference type="InterPro" id="IPR036400">
    <property type="entry name" value="Cyt_B5-like_heme/steroid_sf"/>
</dbReference>
<evidence type="ECO:0000256" key="5">
    <source>
        <dbReference type="ARBA" id="ARBA00022824"/>
    </source>
</evidence>
<comment type="caution">
    <text evidence="11">The sequence shown here is derived from an EMBL/GenBank/DDBJ whole genome shotgun (WGS) entry which is preliminary data.</text>
</comment>
<evidence type="ECO:0000256" key="3">
    <source>
        <dbReference type="ARBA" id="ARBA00022665"/>
    </source>
</evidence>
<proteinExistence type="inferred from homology"/>
<dbReference type="FunFam" id="3.10.120.10:FF:000003">
    <property type="entry name" value="membrane-associated progesterone receptor component 1"/>
    <property type="match status" value="1"/>
</dbReference>
<keyword evidence="7" id="KW-0446">Lipid-binding</keyword>
<keyword evidence="9" id="KW-1133">Transmembrane helix</keyword>
<dbReference type="Pfam" id="PF00173">
    <property type="entry name" value="Cyt-b5"/>
    <property type="match status" value="1"/>
</dbReference>
<dbReference type="GO" id="GO:0046872">
    <property type="term" value="F:metal ion binding"/>
    <property type="evidence" value="ECO:0007669"/>
    <property type="project" value="UniProtKB-KW"/>
</dbReference>
<dbReference type="Gene3D" id="3.10.120.10">
    <property type="entry name" value="Cytochrome b5-like heme/steroid binding domain"/>
    <property type="match status" value="1"/>
</dbReference>
<evidence type="ECO:0000259" key="10">
    <source>
        <dbReference type="SMART" id="SM01117"/>
    </source>
</evidence>
<evidence type="ECO:0000256" key="2">
    <source>
        <dbReference type="ARBA" id="ARBA00022617"/>
    </source>
</evidence>
<comment type="subcellular location">
    <subcellularLocation>
        <location evidence="1">Endoplasmic reticulum</location>
    </subcellularLocation>
</comment>
<keyword evidence="9" id="KW-0472">Membrane</keyword>
<dbReference type="PANTHER" id="PTHR10281">
    <property type="entry name" value="MEMBRANE-ASSOCIATED PROGESTERONE RECEPTOR COMPONENT-RELATED"/>
    <property type="match status" value="1"/>
</dbReference>
<dbReference type="Proteomes" id="UP001159364">
    <property type="component" value="Linkage Group LG05"/>
</dbReference>
<keyword evidence="4" id="KW-0479">Metal-binding</keyword>
<evidence type="ECO:0000256" key="7">
    <source>
        <dbReference type="ARBA" id="ARBA00023121"/>
    </source>
</evidence>
<keyword evidence="12" id="KW-1185">Reference proteome</keyword>
<protein>
    <recommendedName>
        <fullName evidence="10">Cytochrome b5 heme-binding domain-containing protein</fullName>
    </recommendedName>
</protein>
<evidence type="ECO:0000256" key="9">
    <source>
        <dbReference type="SAM" id="Phobius"/>
    </source>
</evidence>